<comment type="caution">
    <text evidence="13">The sequence shown here is derived from an EMBL/GenBank/DDBJ whole genome shotgun (WGS) entry which is preliminary data.</text>
</comment>
<keyword evidence="10" id="KW-0539">Nucleus</keyword>
<evidence type="ECO:0000313" key="14">
    <source>
        <dbReference type="Proteomes" id="UP000095358"/>
    </source>
</evidence>
<dbReference type="Gene3D" id="3.30.40.10">
    <property type="entry name" value="Zinc/RING finger domain, C3HC4 (zinc finger)"/>
    <property type="match status" value="1"/>
</dbReference>
<evidence type="ECO:0000256" key="6">
    <source>
        <dbReference type="ARBA" id="ARBA00022723"/>
    </source>
</evidence>
<evidence type="ECO:0000256" key="1">
    <source>
        <dbReference type="ARBA" id="ARBA00004123"/>
    </source>
</evidence>
<dbReference type="InterPro" id="IPR024766">
    <property type="entry name" value="Znf_RING_H2"/>
</dbReference>
<dbReference type="FunFam" id="3.30.40.10:FF:000273">
    <property type="entry name" value="E3 ubiquitin-protein ligase RBX1"/>
    <property type="match status" value="1"/>
</dbReference>
<dbReference type="PROSITE" id="PS50089">
    <property type="entry name" value="ZF_RING_2"/>
    <property type="match status" value="1"/>
</dbReference>
<comment type="similarity">
    <text evidence="4">Belongs to the RING-box family.</text>
</comment>
<dbReference type="InterPro" id="IPR001841">
    <property type="entry name" value="Znf_RING"/>
</dbReference>
<evidence type="ECO:0000256" key="11">
    <source>
        <dbReference type="PROSITE-ProRule" id="PRU00175"/>
    </source>
</evidence>
<keyword evidence="9" id="KW-0862">Zinc</keyword>
<dbReference type="STRING" id="29833.A0A1E5R4I8"/>
<dbReference type="OrthoDB" id="8962942at2759"/>
<dbReference type="InterPro" id="IPR051031">
    <property type="entry name" value="RING-box_E3_Ubiquitin_Ligase"/>
</dbReference>
<evidence type="ECO:0000256" key="10">
    <source>
        <dbReference type="ARBA" id="ARBA00023242"/>
    </source>
</evidence>
<keyword evidence="14" id="KW-1185">Reference proteome</keyword>
<evidence type="ECO:0000256" key="9">
    <source>
        <dbReference type="ARBA" id="ARBA00022833"/>
    </source>
</evidence>
<keyword evidence="7 11" id="KW-0863">Zinc-finger</keyword>
<dbReference type="GO" id="GO:0031463">
    <property type="term" value="C:Cul3-RING ubiquitin ligase complex"/>
    <property type="evidence" value="ECO:0007669"/>
    <property type="project" value="UniProtKB-ARBA"/>
</dbReference>
<dbReference type="SMART" id="SM00184">
    <property type="entry name" value="RING"/>
    <property type="match status" value="1"/>
</dbReference>
<keyword evidence="5" id="KW-0963">Cytoplasm</keyword>
<evidence type="ECO:0000256" key="3">
    <source>
        <dbReference type="ARBA" id="ARBA00004906"/>
    </source>
</evidence>
<evidence type="ECO:0000259" key="12">
    <source>
        <dbReference type="PROSITE" id="PS50089"/>
    </source>
</evidence>
<dbReference type="SUPFAM" id="SSF57850">
    <property type="entry name" value="RING/U-box"/>
    <property type="match status" value="1"/>
</dbReference>
<dbReference type="GO" id="GO:0016567">
    <property type="term" value="P:protein ubiquitination"/>
    <property type="evidence" value="ECO:0007669"/>
    <property type="project" value="UniProtKB-UniPathway"/>
</dbReference>
<evidence type="ECO:0000256" key="2">
    <source>
        <dbReference type="ARBA" id="ARBA00004496"/>
    </source>
</evidence>
<dbReference type="Pfam" id="PF12678">
    <property type="entry name" value="zf-rbx1"/>
    <property type="match status" value="1"/>
</dbReference>
<keyword evidence="8" id="KW-0833">Ubl conjugation pathway</keyword>
<dbReference type="PANTHER" id="PTHR11210">
    <property type="entry name" value="RING BOX"/>
    <property type="match status" value="1"/>
</dbReference>
<dbReference type="VEuPathDB" id="FungiDB:AWRI3580_g3921"/>
<proteinExistence type="inferred from homology"/>
<dbReference type="Proteomes" id="UP000095358">
    <property type="component" value="Unassembled WGS sequence"/>
</dbReference>
<dbReference type="EMBL" id="LPNN01000010">
    <property type="protein sequence ID" value="OEJ81802.1"/>
    <property type="molecule type" value="Genomic_DNA"/>
</dbReference>
<dbReference type="GO" id="GO:0005634">
    <property type="term" value="C:nucleus"/>
    <property type="evidence" value="ECO:0007669"/>
    <property type="project" value="UniProtKB-SubCell"/>
</dbReference>
<comment type="pathway">
    <text evidence="3">Protein modification; protein ubiquitination.</text>
</comment>
<organism evidence="13 14">
    <name type="scientific">Hanseniaspora uvarum</name>
    <name type="common">Yeast</name>
    <name type="synonym">Kloeckera apiculata</name>
    <dbReference type="NCBI Taxonomy" id="29833"/>
    <lineage>
        <taxon>Eukaryota</taxon>
        <taxon>Fungi</taxon>
        <taxon>Dikarya</taxon>
        <taxon>Ascomycota</taxon>
        <taxon>Saccharomycotina</taxon>
        <taxon>Saccharomycetes</taxon>
        <taxon>Saccharomycodales</taxon>
        <taxon>Saccharomycodaceae</taxon>
        <taxon>Hanseniaspora</taxon>
    </lineage>
</organism>
<protein>
    <submittedName>
        <fullName evidence="13">RING-box protein pip1</fullName>
    </submittedName>
</protein>
<dbReference type="GO" id="GO:0051603">
    <property type="term" value="P:proteolysis involved in protein catabolic process"/>
    <property type="evidence" value="ECO:0007669"/>
    <property type="project" value="UniProtKB-ARBA"/>
</dbReference>
<name>A0A1E5R4I8_HANUV</name>
<dbReference type="InterPro" id="IPR013083">
    <property type="entry name" value="Znf_RING/FYVE/PHD"/>
</dbReference>
<evidence type="ECO:0000256" key="7">
    <source>
        <dbReference type="ARBA" id="ARBA00022771"/>
    </source>
</evidence>
<accession>A0A1E5R4I8</accession>
<gene>
    <name evidence="13" type="ORF">AWRI3580_g3921</name>
</gene>
<dbReference type="AlphaFoldDB" id="A0A1E5R4I8"/>
<evidence type="ECO:0000256" key="5">
    <source>
        <dbReference type="ARBA" id="ARBA00022490"/>
    </source>
</evidence>
<keyword evidence="6" id="KW-0479">Metal-binding</keyword>
<dbReference type="GO" id="GO:0008270">
    <property type="term" value="F:zinc ion binding"/>
    <property type="evidence" value="ECO:0007669"/>
    <property type="project" value="UniProtKB-KW"/>
</dbReference>
<dbReference type="GO" id="GO:0005737">
    <property type="term" value="C:cytoplasm"/>
    <property type="evidence" value="ECO:0007669"/>
    <property type="project" value="UniProtKB-SubCell"/>
</dbReference>
<sequence>MSNTPQIDPSEQPRFKIKKWTAVGLWSWDLDSADCAICKSNLMEPCVDCQNDAQNTQQQDKKFECITATGDCGHSFHLHCINKWLSKRNVCPLDSQPWEFKKYNK</sequence>
<evidence type="ECO:0000313" key="13">
    <source>
        <dbReference type="EMBL" id="OEJ81802.1"/>
    </source>
</evidence>
<dbReference type="UniPathway" id="UPA00143"/>
<reference evidence="14" key="1">
    <citation type="journal article" date="2016" name="Genome Announc.">
        <title>Genome sequences of three species of Hanseniaspora isolated from spontaneous wine fermentations.</title>
        <authorList>
            <person name="Sternes P.R."/>
            <person name="Lee D."/>
            <person name="Kutyna D.R."/>
            <person name="Borneman A.R."/>
        </authorList>
    </citation>
    <scope>NUCLEOTIDE SEQUENCE [LARGE SCALE GENOMIC DNA]</scope>
    <source>
        <strain evidence="14">AWRI3580</strain>
    </source>
</reference>
<evidence type="ECO:0000256" key="4">
    <source>
        <dbReference type="ARBA" id="ARBA00009273"/>
    </source>
</evidence>
<feature type="domain" description="RING-type" evidence="12">
    <location>
        <begin position="35"/>
        <end position="95"/>
    </location>
</feature>
<comment type="subcellular location">
    <subcellularLocation>
        <location evidence="2">Cytoplasm</location>
    </subcellularLocation>
    <subcellularLocation>
        <location evidence="1">Nucleus</location>
    </subcellularLocation>
</comment>
<evidence type="ECO:0000256" key="8">
    <source>
        <dbReference type="ARBA" id="ARBA00022786"/>
    </source>
</evidence>